<dbReference type="Proteomes" id="UP000187406">
    <property type="component" value="Unassembled WGS sequence"/>
</dbReference>
<dbReference type="PANTHER" id="PTHR33240:SF15">
    <property type="entry name" value="GAG-PRO-LIKE PROTEIN"/>
    <property type="match status" value="1"/>
</dbReference>
<gene>
    <name evidence="1" type="ORF">CFOL_v3_13034</name>
</gene>
<dbReference type="InterPro" id="IPR021109">
    <property type="entry name" value="Peptidase_aspartic_dom_sf"/>
</dbReference>
<sequence length="118" mass="12771">VKRVLVNNGSSANGLTLNVFNRMNLSWSDLTIVQSPLVGFTRDILNPEGVISLPMTIGGEPCQATIFVSFLVMKMPPTYNVILGHPSQAALKDVVSIPHLKMNFPTLGEGLRRPIGCP</sequence>
<keyword evidence="2" id="KW-1185">Reference proteome</keyword>
<accession>A0A1Q3BPA1</accession>
<comment type="caution">
    <text evidence="1">The sequence shown here is derived from an EMBL/GenBank/DDBJ whole genome shotgun (WGS) entry which is preliminary data.</text>
</comment>
<dbReference type="PANTHER" id="PTHR33240">
    <property type="entry name" value="OS08G0508500 PROTEIN"/>
    <property type="match status" value="1"/>
</dbReference>
<evidence type="ECO:0000313" key="2">
    <source>
        <dbReference type="Proteomes" id="UP000187406"/>
    </source>
</evidence>
<feature type="non-terminal residue" evidence="1">
    <location>
        <position position="1"/>
    </location>
</feature>
<dbReference type="EMBL" id="BDDD01000731">
    <property type="protein sequence ID" value="GAV69533.1"/>
    <property type="molecule type" value="Genomic_DNA"/>
</dbReference>
<dbReference type="AlphaFoldDB" id="A0A1Q3BPA1"/>
<protein>
    <submittedName>
        <fullName evidence="1">Uncharacterized protein</fullName>
    </submittedName>
</protein>
<reference evidence="2" key="1">
    <citation type="submission" date="2016-04" db="EMBL/GenBank/DDBJ databases">
        <title>Cephalotus genome sequencing.</title>
        <authorList>
            <person name="Fukushima K."/>
            <person name="Hasebe M."/>
            <person name="Fang X."/>
        </authorList>
    </citation>
    <scope>NUCLEOTIDE SEQUENCE [LARGE SCALE GENOMIC DNA]</scope>
    <source>
        <strain evidence="2">cv. St1</strain>
    </source>
</reference>
<dbReference type="CDD" id="cd00303">
    <property type="entry name" value="retropepsin_like"/>
    <property type="match status" value="1"/>
</dbReference>
<organism evidence="1 2">
    <name type="scientific">Cephalotus follicularis</name>
    <name type="common">Albany pitcher plant</name>
    <dbReference type="NCBI Taxonomy" id="3775"/>
    <lineage>
        <taxon>Eukaryota</taxon>
        <taxon>Viridiplantae</taxon>
        <taxon>Streptophyta</taxon>
        <taxon>Embryophyta</taxon>
        <taxon>Tracheophyta</taxon>
        <taxon>Spermatophyta</taxon>
        <taxon>Magnoliopsida</taxon>
        <taxon>eudicotyledons</taxon>
        <taxon>Gunneridae</taxon>
        <taxon>Pentapetalae</taxon>
        <taxon>rosids</taxon>
        <taxon>fabids</taxon>
        <taxon>Oxalidales</taxon>
        <taxon>Cephalotaceae</taxon>
        <taxon>Cephalotus</taxon>
    </lineage>
</organism>
<evidence type="ECO:0000313" key="1">
    <source>
        <dbReference type="EMBL" id="GAV69533.1"/>
    </source>
</evidence>
<dbReference type="Gene3D" id="2.40.70.10">
    <property type="entry name" value="Acid Proteases"/>
    <property type="match status" value="1"/>
</dbReference>
<dbReference type="InParanoid" id="A0A1Q3BPA1"/>
<proteinExistence type="predicted"/>
<name>A0A1Q3BPA1_CEPFO</name>